<dbReference type="PANTHER" id="PTHR42734">
    <property type="entry name" value="METAL TRANSPORT SYSTEM ATP-BINDING PROTEIN TM_0124-RELATED"/>
    <property type="match status" value="1"/>
</dbReference>
<evidence type="ECO:0000256" key="3">
    <source>
        <dbReference type="ARBA" id="ARBA00022741"/>
    </source>
</evidence>
<dbReference type="InterPro" id="IPR003439">
    <property type="entry name" value="ABC_transporter-like_ATP-bd"/>
</dbReference>
<dbReference type="GO" id="GO:0016887">
    <property type="term" value="F:ATP hydrolysis activity"/>
    <property type="evidence" value="ECO:0007669"/>
    <property type="project" value="InterPro"/>
</dbReference>
<keyword evidence="7" id="KW-1185">Reference proteome</keyword>
<dbReference type="AlphaFoldDB" id="A0A9X7VYZ5"/>
<organism evidence="6 7">
    <name type="scientific">Alicyclobacillus mengziensis</name>
    <dbReference type="NCBI Taxonomy" id="2931921"/>
    <lineage>
        <taxon>Bacteria</taxon>
        <taxon>Bacillati</taxon>
        <taxon>Bacillota</taxon>
        <taxon>Bacilli</taxon>
        <taxon>Bacillales</taxon>
        <taxon>Alicyclobacillaceae</taxon>
        <taxon>Alicyclobacillus</taxon>
    </lineage>
</organism>
<evidence type="ECO:0000256" key="4">
    <source>
        <dbReference type="ARBA" id="ARBA00022840"/>
    </source>
</evidence>
<dbReference type="KEGG" id="afx:JZ786_01005"/>
<sequence length="286" mass="31400">MIVDLRDVSWRQQGRTIVSELNWRIEPGQHWALIGPNGSGKTSLLNMILGYQWPTKGQISVLGQRYGACDMQAVRKSIAYVSSSLGARFHASHGEDSARDVVKSGKHAAIGVSYHRFSDEDEMRAEAMLDSFGCLRLADRPFRQLSQGEQQKVLLARAWMGDPDLIILDEPCTGLDVGSRENLLGAISALAAQSSKQSVRGATGTEGPSAENETTREAAFAPTMIYVTHHVEEVLPVFTHALVLKFGECLAAGEKRTVLTDDNLTRAFEVPCHIVWANGRPWLTVV</sequence>
<dbReference type="InterPro" id="IPR027417">
    <property type="entry name" value="P-loop_NTPase"/>
</dbReference>
<reference evidence="6 7" key="1">
    <citation type="submission" date="2021-02" db="EMBL/GenBank/DDBJ databases">
        <title>Alicyclobacillus curvatus sp. nov. and Alicyclobacillus mengziensis sp. nov., two acidophilic bacteria isolated from acid mine drainage.</title>
        <authorList>
            <person name="Huang Y."/>
        </authorList>
    </citation>
    <scope>NUCLEOTIDE SEQUENCE [LARGE SCALE GENOMIC DNA]</scope>
    <source>
        <strain evidence="6 7">S30H14</strain>
    </source>
</reference>
<dbReference type="GO" id="GO:0005524">
    <property type="term" value="F:ATP binding"/>
    <property type="evidence" value="ECO:0007669"/>
    <property type="project" value="UniProtKB-KW"/>
</dbReference>
<dbReference type="InterPro" id="IPR050153">
    <property type="entry name" value="Metal_Ion_Import_ABC"/>
</dbReference>
<dbReference type="SUPFAM" id="SSF52540">
    <property type="entry name" value="P-loop containing nucleoside triphosphate hydrolases"/>
    <property type="match status" value="1"/>
</dbReference>
<dbReference type="SMART" id="SM00382">
    <property type="entry name" value="AAA"/>
    <property type="match status" value="1"/>
</dbReference>
<dbReference type="RefSeq" id="WP_206657012.1">
    <property type="nucleotide sequence ID" value="NZ_CP071182.1"/>
</dbReference>
<dbReference type="PROSITE" id="PS00211">
    <property type="entry name" value="ABC_TRANSPORTER_1"/>
    <property type="match status" value="1"/>
</dbReference>
<keyword evidence="4 6" id="KW-0067">ATP-binding</keyword>
<dbReference type="Gene3D" id="3.40.50.300">
    <property type="entry name" value="P-loop containing nucleotide triphosphate hydrolases"/>
    <property type="match status" value="1"/>
</dbReference>
<protein>
    <submittedName>
        <fullName evidence="6">ABC transporter ATP-binding protein</fullName>
    </submittedName>
</protein>
<accession>A0A9X7VYZ5</accession>
<dbReference type="InterPro" id="IPR017871">
    <property type="entry name" value="ABC_transporter-like_CS"/>
</dbReference>
<evidence type="ECO:0000256" key="1">
    <source>
        <dbReference type="ARBA" id="ARBA00005417"/>
    </source>
</evidence>
<dbReference type="Pfam" id="PF00005">
    <property type="entry name" value="ABC_tran"/>
    <property type="match status" value="1"/>
</dbReference>
<feature type="domain" description="ABC transporter" evidence="5">
    <location>
        <begin position="3"/>
        <end position="271"/>
    </location>
</feature>
<proteinExistence type="inferred from homology"/>
<comment type="similarity">
    <text evidence="1">Belongs to the ABC transporter superfamily.</text>
</comment>
<dbReference type="EMBL" id="CP071182">
    <property type="protein sequence ID" value="QSO47668.1"/>
    <property type="molecule type" value="Genomic_DNA"/>
</dbReference>
<evidence type="ECO:0000313" key="6">
    <source>
        <dbReference type="EMBL" id="QSO47668.1"/>
    </source>
</evidence>
<dbReference type="Proteomes" id="UP000663505">
    <property type="component" value="Chromosome"/>
</dbReference>
<dbReference type="PROSITE" id="PS50893">
    <property type="entry name" value="ABC_TRANSPORTER_2"/>
    <property type="match status" value="1"/>
</dbReference>
<evidence type="ECO:0000313" key="7">
    <source>
        <dbReference type="Proteomes" id="UP000663505"/>
    </source>
</evidence>
<dbReference type="InterPro" id="IPR003593">
    <property type="entry name" value="AAA+_ATPase"/>
</dbReference>
<keyword evidence="3" id="KW-0547">Nucleotide-binding</keyword>
<name>A0A9X7VYZ5_9BACL</name>
<keyword evidence="2" id="KW-0813">Transport</keyword>
<evidence type="ECO:0000259" key="5">
    <source>
        <dbReference type="PROSITE" id="PS50893"/>
    </source>
</evidence>
<dbReference type="PANTHER" id="PTHR42734:SF17">
    <property type="entry name" value="METAL TRANSPORT SYSTEM ATP-BINDING PROTEIN TM_0124-RELATED"/>
    <property type="match status" value="1"/>
</dbReference>
<evidence type="ECO:0000256" key="2">
    <source>
        <dbReference type="ARBA" id="ARBA00022448"/>
    </source>
</evidence>
<gene>
    <name evidence="6" type="ORF">JZ786_01005</name>
</gene>